<dbReference type="NCBIfam" id="TIGR00732">
    <property type="entry name" value="dprA"/>
    <property type="match status" value="1"/>
</dbReference>
<organism evidence="3 4">
    <name type="scientific">Weissella kandleri</name>
    <dbReference type="NCBI Taxonomy" id="1616"/>
    <lineage>
        <taxon>Bacteria</taxon>
        <taxon>Bacillati</taxon>
        <taxon>Bacillota</taxon>
        <taxon>Bacilli</taxon>
        <taxon>Lactobacillales</taxon>
        <taxon>Lactobacillaceae</taxon>
        <taxon>Weissella</taxon>
    </lineage>
</organism>
<comment type="similarity">
    <text evidence="1">Belongs to the DprA/Smf family.</text>
</comment>
<feature type="domain" description="Smf/DprA SLOG" evidence="2">
    <location>
        <begin position="93"/>
        <end position="301"/>
    </location>
</feature>
<name>A0A0R2JCL8_9LACO</name>
<dbReference type="PATRIC" id="fig|1616.3.peg.850"/>
<dbReference type="PANTHER" id="PTHR43022:SF1">
    <property type="entry name" value="PROTEIN SMF"/>
    <property type="match status" value="1"/>
</dbReference>
<dbReference type="PANTHER" id="PTHR43022">
    <property type="entry name" value="PROTEIN SMF"/>
    <property type="match status" value="1"/>
</dbReference>
<sequence length="308" mass="34333">MIGFFLNKENSMMKRNQFILIFTLMTQVRLTQKNKLFKSMTWPADQAWSNWCDALQVAMVSDLRKSERNQLQQFLQQEDLSAQLLSMAATMPYITIFDGTYPKRLKEIWNPPLVLFYQGDLTYLQKPCLTVVGARQNGAYGQTILQQWLPQLVAQGVVIVSGLARGVDALAHEITLAAGGSTVAVIGTGLMRTYPASHRALQSAISQQGLILSEYLPDVGPQKQYFPERNRILAGLSYNTLVVEARRQSGSLITASLAVQNNRSVLAVPGAVTYDCAQGCNELIQQGAEPVLNAQDVMQALKAHYWWF</sequence>
<dbReference type="SUPFAM" id="SSF102405">
    <property type="entry name" value="MCP/YpsA-like"/>
    <property type="match status" value="1"/>
</dbReference>
<evidence type="ECO:0000259" key="2">
    <source>
        <dbReference type="Pfam" id="PF02481"/>
    </source>
</evidence>
<dbReference type="InterPro" id="IPR057666">
    <property type="entry name" value="DrpA_SLOG"/>
</dbReference>
<evidence type="ECO:0000256" key="1">
    <source>
        <dbReference type="ARBA" id="ARBA00006525"/>
    </source>
</evidence>
<evidence type="ECO:0000313" key="4">
    <source>
        <dbReference type="Proteomes" id="UP000051655"/>
    </source>
</evidence>
<dbReference type="EMBL" id="JQBP01000003">
    <property type="protein sequence ID" value="KRN75070.1"/>
    <property type="molecule type" value="Genomic_DNA"/>
</dbReference>
<dbReference type="Proteomes" id="UP000051655">
    <property type="component" value="Unassembled WGS sequence"/>
</dbReference>
<dbReference type="Pfam" id="PF02481">
    <property type="entry name" value="DNA_processg_A"/>
    <property type="match status" value="1"/>
</dbReference>
<evidence type="ECO:0000313" key="3">
    <source>
        <dbReference type="EMBL" id="KRN75070.1"/>
    </source>
</evidence>
<gene>
    <name evidence="3" type="ORF">IV73_GL000830</name>
</gene>
<dbReference type="STRING" id="1616.IV73_GL000830"/>
<proteinExistence type="inferred from homology"/>
<keyword evidence="4" id="KW-1185">Reference proteome</keyword>
<protein>
    <recommendedName>
        <fullName evidence="2">Smf/DprA SLOG domain-containing protein</fullName>
    </recommendedName>
</protein>
<dbReference type="InterPro" id="IPR003488">
    <property type="entry name" value="DprA"/>
</dbReference>
<accession>A0A0R2JCL8</accession>
<dbReference type="GO" id="GO:0009294">
    <property type="term" value="P:DNA-mediated transformation"/>
    <property type="evidence" value="ECO:0007669"/>
    <property type="project" value="InterPro"/>
</dbReference>
<reference evidence="3 4" key="1">
    <citation type="journal article" date="2015" name="Genome Announc.">
        <title>Expanding the biotechnology potential of lactobacilli through comparative genomics of 213 strains and associated genera.</title>
        <authorList>
            <person name="Sun Z."/>
            <person name="Harris H.M."/>
            <person name="McCann A."/>
            <person name="Guo C."/>
            <person name="Argimon S."/>
            <person name="Zhang W."/>
            <person name="Yang X."/>
            <person name="Jeffery I.B."/>
            <person name="Cooney J.C."/>
            <person name="Kagawa T.F."/>
            <person name="Liu W."/>
            <person name="Song Y."/>
            <person name="Salvetti E."/>
            <person name="Wrobel A."/>
            <person name="Rasinkangas P."/>
            <person name="Parkhill J."/>
            <person name="Rea M.C."/>
            <person name="O'Sullivan O."/>
            <person name="Ritari J."/>
            <person name="Douillard F.P."/>
            <person name="Paul Ross R."/>
            <person name="Yang R."/>
            <person name="Briner A.E."/>
            <person name="Felis G.E."/>
            <person name="de Vos W.M."/>
            <person name="Barrangou R."/>
            <person name="Klaenhammer T.R."/>
            <person name="Caufield P.W."/>
            <person name="Cui Y."/>
            <person name="Zhang H."/>
            <person name="O'Toole P.W."/>
        </authorList>
    </citation>
    <scope>NUCLEOTIDE SEQUENCE [LARGE SCALE GENOMIC DNA]</scope>
    <source>
        <strain evidence="3 4">DSM 20593</strain>
    </source>
</reference>
<comment type="caution">
    <text evidence="3">The sequence shown here is derived from an EMBL/GenBank/DDBJ whole genome shotgun (WGS) entry which is preliminary data.</text>
</comment>
<dbReference type="Gene3D" id="3.40.50.450">
    <property type="match status" value="1"/>
</dbReference>
<dbReference type="AlphaFoldDB" id="A0A0R2JCL8"/>